<reference evidence="1 2" key="1">
    <citation type="submission" date="2019-10" db="EMBL/GenBank/DDBJ databases">
        <title>Nonomuraea sp. nov., isolated from Phyllanthus amarus.</title>
        <authorList>
            <person name="Klykleung N."/>
            <person name="Tanasupawat S."/>
        </authorList>
    </citation>
    <scope>NUCLEOTIDE SEQUENCE [LARGE SCALE GENOMIC DNA]</scope>
    <source>
        <strain evidence="1 2">PA1-10</strain>
    </source>
</reference>
<comment type="caution">
    <text evidence="1">The sequence shown here is derived from an EMBL/GenBank/DDBJ whole genome shotgun (WGS) entry which is preliminary data.</text>
</comment>
<keyword evidence="2" id="KW-1185">Reference proteome</keyword>
<sequence>MMRLETPLLTTSRSRGALARLAVAPAACAALLVALLAALVAFAAPSHADTTWSVVPANADGPDGRSVIDLEIAGGQQVVEHVAVINRSTEPVDFAIDANDGYLTSKGYFDMKPSNAEPVDGGAWIAVPEHVTIAAGATSVVPVTVSIPPNATPGDHPAGVTASLETVSGQVRVQNRVGVRLNIRVTGDYVAKVAVTDVRAEYTASWNPFAAGSVAVTYTVTNAGNVRLVTENQVLTSTFAGESSWSDPSAARARELMPGGSRTFVARVPGAWPLGPIGATVTAIPSPAGQAIPGVTAQRMAIGTTVWALPWPQLALIVLLVLAFFAVRLLAAWRRRRIQKLIMLHSRETPQGA</sequence>
<accession>A0A5P9YWQ0</accession>
<dbReference type="Proteomes" id="UP000312512">
    <property type="component" value="Unassembled WGS sequence"/>
</dbReference>
<evidence type="ECO:0000313" key="1">
    <source>
        <dbReference type="EMBL" id="KAB8191787.1"/>
    </source>
</evidence>
<accession>A0A5C4W433</accession>
<dbReference type="AlphaFoldDB" id="A0A5C4W433"/>
<organism evidence="1 2">
    <name type="scientific">Nonomuraea phyllanthi</name>
    <dbReference type="NCBI Taxonomy" id="2219224"/>
    <lineage>
        <taxon>Bacteria</taxon>
        <taxon>Bacillati</taxon>
        <taxon>Actinomycetota</taxon>
        <taxon>Actinomycetes</taxon>
        <taxon>Streptosporangiales</taxon>
        <taxon>Streptosporangiaceae</taxon>
        <taxon>Nonomuraea</taxon>
    </lineage>
</organism>
<protein>
    <submittedName>
        <fullName evidence="1">DUF916 domain-containing protein</fullName>
    </submittedName>
</protein>
<dbReference type="OrthoDB" id="4336304at2"/>
<name>A0A5C4W433_9ACTN</name>
<evidence type="ECO:0000313" key="2">
    <source>
        <dbReference type="Proteomes" id="UP000312512"/>
    </source>
</evidence>
<dbReference type="EMBL" id="VDLX02000011">
    <property type="protein sequence ID" value="KAB8191787.1"/>
    <property type="molecule type" value="Genomic_DNA"/>
</dbReference>
<proteinExistence type="predicted"/>
<gene>
    <name evidence="1" type="ORF">FH608_027880</name>
</gene>